<dbReference type="SUPFAM" id="SSF47226">
    <property type="entry name" value="Histidine-containing phosphotransfer domain, HPT domain"/>
    <property type="match status" value="1"/>
</dbReference>
<feature type="domain" description="Response regulatory" evidence="19">
    <location>
        <begin position="647"/>
        <end position="765"/>
    </location>
</feature>
<keyword evidence="9" id="KW-0418">Kinase</keyword>
<evidence type="ECO:0000256" key="12">
    <source>
        <dbReference type="ARBA" id="ARBA00023012"/>
    </source>
</evidence>
<dbReference type="SUPFAM" id="SSF47384">
    <property type="entry name" value="Homodimeric domain of signal transducing histidine kinase"/>
    <property type="match status" value="1"/>
</dbReference>
<dbReference type="SUPFAM" id="SSF55874">
    <property type="entry name" value="ATPase domain of HSP90 chaperone/DNA topoisomerase II/histidine kinase"/>
    <property type="match status" value="1"/>
</dbReference>
<dbReference type="CDD" id="cd17546">
    <property type="entry name" value="REC_hyHK_CKI1_RcsC-like"/>
    <property type="match status" value="1"/>
</dbReference>
<protein>
    <recommendedName>
        <fullName evidence="3">histidine kinase</fullName>
        <ecNumber evidence="3">2.7.13.3</ecNumber>
    </recommendedName>
</protein>
<evidence type="ECO:0000256" key="14">
    <source>
        <dbReference type="PROSITE-ProRule" id="PRU00110"/>
    </source>
</evidence>
<dbReference type="SMART" id="SM00304">
    <property type="entry name" value="HAMP"/>
    <property type="match status" value="1"/>
</dbReference>
<feature type="region of interest" description="Disordered" evidence="16">
    <location>
        <begin position="772"/>
        <end position="799"/>
    </location>
</feature>
<dbReference type="Pfam" id="PF00672">
    <property type="entry name" value="HAMP"/>
    <property type="match status" value="1"/>
</dbReference>
<reference evidence="22 23" key="1">
    <citation type="submission" date="2024-05" db="EMBL/GenBank/DDBJ databases">
        <title>Three bacterial strains, DH-69, EH-24, and ECK-19 isolated from coastal sediments.</title>
        <authorList>
            <person name="Ye Y.-Q."/>
            <person name="Du Z.-J."/>
        </authorList>
    </citation>
    <scope>NUCLEOTIDE SEQUENCE [LARGE SCALE GENOMIC DNA]</scope>
    <source>
        <strain evidence="22 23">ECK-19</strain>
    </source>
</reference>
<dbReference type="Gene3D" id="6.10.340.10">
    <property type="match status" value="1"/>
</dbReference>
<keyword evidence="7 17" id="KW-0812">Transmembrane</keyword>
<dbReference type="Gene3D" id="3.40.50.2300">
    <property type="match status" value="1"/>
</dbReference>
<comment type="caution">
    <text evidence="22">The sequence shown here is derived from an EMBL/GenBank/DDBJ whole genome shotgun (WGS) entry which is preliminary data.</text>
</comment>
<evidence type="ECO:0000256" key="11">
    <source>
        <dbReference type="ARBA" id="ARBA00022989"/>
    </source>
</evidence>
<dbReference type="PROSITE" id="PS50885">
    <property type="entry name" value="HAMP"/>
    <property type="match status" value="1"/>
</dbReference>
<dbReference type="RefSeq" id="WP_369312179.1">
    <property type="nucleotide sequence ID" value="NZ_JBEHZE010000001.1"/>
</dbReference>
<dbReference type="GO" id="GO:0005524">
    <property type="term" value="F:ATP binding"/>
    <property type="evidence" value="ECO:0007669"/>
    <property type="project" value="UniProtKB-KW"/>
</dbReference>
<evidence type="ECO:0000256" key="9">
    <source>
        <dbReference type="ARBA" id="ARBA00022777"/>
    </source>
</evidence>
<dbReference type="SUPFAM" id="SSF52172">
    <property type="entry name" value="CheY-like"/>
    <property type="match status" value="1"/>
</dbReference>
<feature type="domain" description="Histidine kinase" evidence="18">
    <location>
        <begin position="270"/>
        <end position="495"/>
    </location>
</feature>
<evidence type="ECO:0000259" key="19">
    <source>
        <dbReference type="PROSITE" id="PS50110"/>
    </source>
</evidence>
<dbReference type="CDD" id="cd00082">
    <property type="entry name" value="HisKA"/>
    <property type="match status" value="1"/>
</dbReference>
<comment type="catalytic activity">
    <reaction evidence="1">
        <text>ATP + protein L-histidine = ADP + protein N-phospho-L-histidine.</text>
        <dbReference type="EC" id="2.7.13.3"/>
    </reaction>
</comment>
<dbReference type="EC" id="2.7.13.3" evidence="3"/>
<feature type="modified residue" description="4-aspartylphosphate" evidence="15">
    <location>
        <position position="696"/>
    </location>
</feature>
<dbReference type="CDD" id="cd06225">
    <property type="entry name" value="HAMP"/>
    <property type="match status" value="1"/>
</dbReference>
<dbReference type="EMBL" id="JBEHZE010000001">
    <property type="protein sequence ID" value="MEX6632268.1"/>
    <property type="molecule type" value="Genomic_DNA"/>
</dbReference>
<dbReference type="SUPFAM" id="SSF158472">
    <property type="entry name" value="HAMP domain-like"/>
    <property type="match status" value="1"/>
</dbReference>
<evidence type="ECO:0000256" key="1">
    <source>
        <dbReference type="ARBA" id="ARBA00000085"/>
    </source>
</evidence>
<dbReference type="InterPro" id="IPR003661">
    <property type="entry name" value="HisK_dim/P_dom"/>
</dbReference>
<evidence type="ECO:0000256" key="15">
    <source>
        <dbReference type="PROSITE-ProRule" id="PRU00169"/>
    </source>
</evidence>
<accession>A0ABV3Z131</accession>
<dbReference type="PANTHER" id="PTHR45339:SF1">
    <property type="entry name" value="HYBRID SIGNAL TRANSDUCTION HISTIDINE KINASE J"/>
    <property type="match status" value="1"/>
</dbReference>
<keyword evidence="11 17" id="KW-1133">Transmembrane helix</keyword>
<organism evidence="22 23">
    <name type="scientific">Hyphococcus lacteus</name>
    <dbReference type="NCBI Taxonomy" id="3143536"/>
    <lineage>
        <taxon>Bacteria</taxon>
        <taxon>Pseudomonadati</taxon>
        <taxon>Pseudomonadota</taxon>
        <taxon>Alphaproteobacteria</taxon>
        <taxon>Parvularculales</taxon>
        <taxon>Parvularculaceae</taxon>
        <taxon>Hyphococcus</taxon>
    </lineage>
</organism>
<evidence type="ECO:0000256" key="5">
    <source>
        <dbReference type="ARBA" id="ARBA00022553"/>
    </source>
</evidence>
<keyword evidence="13 17" id="KW-0472">Membrane</keyword>
<dbReference type="InterPro" id="IPR003594">
    <property type="entry name" value="HATPase_dom"/>
</dbReference>
<keyword evidence="5 15" id="KW-0597">Phosphoprotein</keyword>
<dbReference type="Pfam" id="PF01627">
    <property type="entry name" value="Hpt"/>
    <property type="match status" value="1"/>
</dbReference>
<keyword evidence="6" id="KW-0808">Transferase</keyword>
<dbReference type="Pfam" id="PF02518">
    <property type="entry name" value="HATPase_c"/>
    <property type="match status" value="1"/>
</dbReference>
<feature type="modified residue" description="Phosphohistidine" evidence="14">
    <location>
        <position position="855"/>
    </location>
</feature>
<feature type="domain" description="HAMP" evidence="20">
    <location>
        <begin position="177"/>
        <end position="230"/>
    </location>
</feature>
<gene>
    <name evidence="22" type="ORF">ABFZ84_01785</name>
</gene>
<dbReference type="PANTHER" id="PTHR45339">
    <property type="entry name" value="HYBRID SIGNAL TRANSDUCTION HISTIDINE KINASE J"/>
    <property type="match status" value="1"/>
</dbReference>
<evidence type="ECO:0000256" key="17">
    <source>
        <dbReference type="SAM" id="Phobius"/>
    </source>
</evidence>
<dbReference type="SMART" id="SM00388">
    <property type="entry name" value="HisKA"/>
    <property type="match status" value="1"/>
</dbReference>
<evidence type="ECO:0000256" key="8">
    <source>
        <dbReference type="ARBA" id="ARBA00022741"/>
    </source>
</evidence>
<dbReference type="InterPro" id="IPR011006">
    <property type="entry name" value="CheY-like_superfamily"/>
</dbReference>
<dbReference type="InterPro" id="IPR001789">
    <property type="entry name" value="Sig_transdc_resp-reg_receiver"/>
</dbReference>
<dbReference type="InterPro" id="IPR004358">
    <property type="entry name" value="Sig_transdc_His_kin-like_C"/>
</dbReference>
<evidence type="ECO:0000256" key="16">
    <source>
        <dbReference type="SAM" id="MobiDB-lite"/>
    </source>
</evidence>
<keyword evidence="4" id="KW-1003">Cell membrane</keyword>
<dbReference type="InterPro" id="IPR036097">
    <property type="entry name" value="HisK_dim/P_sf"/>
</dbReference>
<dbReference type="Pfam" id="PF00072">
    <property type="entry name" value="Response_reg"/>
    <property type="match status" value="1"/>
</dbReference>
<dbReference type="SMART" id="SM00387">
    <property type="entry name" value="HATPase_c"/>
    <property type="match status" value="1"/>
</dbReference>
<evidence type="ECO:0000256" key="7">
    <source>
        <dbReference type="ARBA" id="ARBA00022692"/>
    </source>
</evidence>
<dbReference type="PROSITE" id="PS50110">
    <property type="entry name" value="RESPONSE_REGULATORY"/>
    <property type="match status" value="1"/>
</dbReference>
<evidence type="ECO:0000256" key="3">
    <source>
        <dbReference type="ARBA" id="ARBA00012438"/>
    </source>
</evidence>
<dbReference type="CDD" id="cd16922">
    <property type="entry name" value="HATPase_EvgS-ArcB-TorS-like"/>
    <property type="match status" value="1"/>
</dbReference>
<dbReference type="Gene3D" id="1.10.287.130">
    <property type="match status" value="1"/>
</dbReference>
<evidence type="ECO:0000256" key="13">
    <source>
        <dbReference type="ARBA" id="ARBA00023136"/>
    </source>
</evidence>
<dbReference type="SMART" id="SM00448">
    <property type="entry name" value="REC"/>
    <property type="match status" value="1"/>
</dbReference>
<dbReference type="Pfam" id="PF00512">
    <property type="entry name" value="HisKA"/>
    <property type="match status" value="1"/>
</dbReference>
<evidence type="ECO:0000256" key="6">
    <source>
        <dbReference type="ARBA" id="ARBA00022679"/>
    </source>
</evidence>
<feature type="domain" description="HPt" evidence="21">
    <location>
        <begin position="816"/>
        <end position="919"/>
    </location>
</feature>
<feature type="transmembrane region" description="Helical" evidence="17">
    <location>
        <begin position="152"/>
        <end position="173"/>
    </location>
</feature>
<dbReference type="InterPro" id="IPR008207">
    <property type="entry name" value="Sig_transdc_His_kin_Hpt_dom"/>
</dbReference>
<evidence type="ECO:0000313" key="22">
    <source>
        <dbReference type="EMBL" id="MEX6632268.1"/>
    </source>
</evidence>
<proteinExistence type="predicted"/>
<dbReference type="PROSITE" id="PS50894">
    <property type="entry name" value="HPT"/>
    <property type="match status" value="1"/>
</dbReference>
<dbReference type="InterPro" id="IPR036641">
    <property type="entry name" value="HPT_dom_sf"/>
</dbReference>
<keyword evidence="8" id="KW-0547">Nucleotide-binding</keyword>
<keyword evidence="12" id="KW-0902">Two-component regulatory system</keyword>
<evidence type="ECO:0000259" key="21">
    <source>
        <dbReference type="PROSITE" id="PS50894"/>
    </source>
</evidence>
<dbReference type="InterPro" id="IPR005467">
    <property type="entry name" value="His_kinase_dom"/>
</dbReference>
<keyword evidence="23" id="KW-1185">Reference proteome</keyword>
<evidence type="ECO:0000256" key="4">
    <source>
        <dbReference type="ARBA" id="ARBA00022475"/>
    </source>
</evidence>
<dbReference type="PRINTS" id="PR00344">
    <property type="entry name" value="BCTRLSENSOR"/>
</dbReference>
<dbReference type="Gene3D" id="3.30.565.10">
    <property type="entry name" value="Histidine kinase-like ATPase, C-terminal domain"/>
    <property type="match status" value="1"/>
</dbReference>
<keyword evidence="10 22" id="KW-0067">ATP-binding</keyword>
<dbReference type="PROSITE" id="PS50109">
    <property type="entry name" value="HIS_KIN"/>
    <property type="match status" value="1"/>
</dbReference>
<dbReference type="Proteomes" id="UP001560685">
    <property type="component" value="Unassembled WGS sequence"/>
</dbReference>
<dbReference type="Gene3D" id="1.20.120.160">
    <property type="entry name" value="HPT domain"/>
    <property type="match status" value="1"/>
</dbReference>
<evidence type="ECO:0000256" key="10">
    <source>
        <dbReference type="ARBA" id="ARBA00022840"/>
    </source>
</evidence>
<evidence type="ECO:0000256" key="2">
    <source>
        <dbReference type="ARBA" id="ARBA00004651"/>
    </source>
</evidence>
<evidence type="ECO:0000259" key="18">
    <source>
        <dbReference type="PROSITE" id="PS50109"/>
    </source>
</evidence>
<sequence>MRSRLTALVIVAIFGAVVIATASSVWRETAQYGAGKRAELFASANVFASAISEHVDNKDKSATLYSLRAISYIPTIEYVKVQTTDGKTFVELGSATQIINKSSFQFFPENSPLSMLTSRSAVATVPVVQGGRTIAKLTIHANTGELSSRIGVLLYDALVAAIFAGGIGVLIALKMQRSITDPILNLARVMGRVRESGDFSVRAEKAADEETAQLVDTFNTMLDHIQDRDVILKTHQRTLEKTVEQRTSQLRTAKESAEAANHAKSDFLATMSHEIRTPMNGMLAMADLLSKARLAPRHHRYAEVIAKSGQSLLAIINDILDFSKIEAGRLELEQIAVRPADVIDDVVGLFCERAATKKIDLAAYVAPDVPEEIEGDPVRISQVISNLVNNALKFTEEGHVLVAVEVKKGTNPSSNDNVTIEFSVSDTGVGIAKDKQAAIFEAFSQADQTTTRRFGGTGLGLAICRRLVEAMKGDIGLTSKPNKGSRFFFNMPTQVLRAPPAIRQAEGEKRALVAIEGNAAPKMLARYLRETGVIPHILESGTDLGPHIAYADMIFASPEFFHGYQRSIMTGKAQWIPARICVCELGDTAPDQLLESGIVEDILLAPLSRREVMDQIGRIFDDRLRGKAALSHAETNTQSHLYFSGQRILAADDSAVNREVVHEALSRLNLSVTLASDGREAVHRAQKEDFDLILMDCSMPEMDGFEATQAIRALEKRSNRKAVPIVALTAHVAGKSDAWRDAGMNDYLTKPFTLDTLGGVLTKYLTVDENYVPQPDEDDVAPTQPVAPPPATDDEEPNPVFDRTVLDQIAAMQAGGVDLPVRALTLFEEHSRKAMKNLADALKSGDHEAIAKAAHALKSMSVNVGAKALGSSCGEIEAQARSGATLKAISALCKITVMEFRTAHKALPDLIGELQRSVA</sequence>
<name>A0ABV3Z131_9PROT</name>
<comment type="subcellular location">
    <subcellularLocation>
        <location evidence="2">Cell membrane</location>
        <topology evidence="2">Multi-pass membrane protein</topology>
    </subcellularLocation>
</comment>
<evidence type="ECO:0000259" key="20">
    <source>
        <dbReference type="PROSITE" id="PS50885"/>
    </source>
</evidence>
<evidence type="ECO:0000313" key="23">
    <source>
        <dbReference type="Proteomes" id="UP001560685"/>
    </source>
</evidence>
<dbReference type="InterPro" id="IPR036890">
    <property type="entry name" value="HATPase_C_sf"/>
</dbReference>
<dbReference type="InterPro" id="IPR003660">
    <property type="entry name" value="HAMP_dom"/>
</dbReference>